<evidence type="ECO:0000313" key="2">
    <source>
        <dbReference type="Proteomes" id="UP000646827"/>
    </source>
</evidence>
<sequence length="168" mass="19130">MNNYSNNQLFNIISTEEGSNTIPYHQETVEFMWNDPGLFEMTSFHAYQAQQIGNSSSNLTTENIISEQNVSNVDSDNDLKLPPELIAELQLLAFQEEAHKNIIQPRKQAANKLVSYIKNNKKLKTHCNHNNRQTGLKNIFTANNLDASDIKNNTPLGRYCGQAWKNCK</sequence>
<proteinExistence type="predicted"/>
<keyword evidence="2" id="KW-1185">Reference proteome</keyword>
<reference evidence="1 2" key="1">
    <citation type="submission" date="2020-12" db="EMBL/GenBank/DDBJ databases">
        <title>Metabolic potential, ecology and presence of endohyphal bacteria is reflected in genomic diversity of Mucoromycotina.</title>
        <authorList>
            <person name="Muszewska A."/>
            <person name="Okrasinska A."/>
            <person name="Steczkiewicz K."/>
            <person name="Drgas O."/>
            <person name="Orlowska M."/>
            <person name="Perlinska-Lenart U."/>
            <person name="Aleksandrzak-Piekarczyk T."/>
            <person name="Szatraj K."/>
            <person name="Zielenkiewicz U."/>
            <person name="Pilsyk S."/>
            <person name="Malc E."/>
            <person name="Mieczkowski P."/>
            <person name="Kruszewska J.S."/>
            <person name="Biernat P."/>
            <person name="Pawlowska J."/>
        </authorList>
    </citation>
    <scope>NUCLEOTIDE SEQUENCE [LARGE SCALE GENOMIC DNA]</scope>
    <source>
        <strain evidence="1 2">CBS 142.35</strain>
    </source>
</reference>
<gene>
    <name evidence="1" type="ORF">INT45_013810</name>
</gene>
<protein>
    <submittedName>
        <fullName evidence="1">Uncharacterized protein</fullName>
    </submittedName>
</protein>
<dbReference type="Proteomes" id="UP000646827">
    <property type="component" value="Unassembled WGS sequence"/>
</dbReference>
<comment type="caution">
    <text evidence="1">The sequence shown here is derived from an EMBL/GenBank/DDBJ whole genome shotgun (WGS) entry which is preliminary data.</text>
</comment>
<dbReference type="AlphaFoldDB" id="A0A8H7VBQ4"/>
<dbReference type="EMBL" id="JAEPRB010000723">
    <property type="protein sequence ID" value="KAG2212887.1"/>
    <property type="molecule type" value="Genomic_DNA"/>
</dbReference>
<accession>A0A8H7VBQ4</accession>
<dbReference type="OrthoDB" id="10513394at2759"/>
<organism evidence="1 2">
    <name type="scientific">Circinella minor</name>
    <dbReference type="NCBI Taxonomy" id="1195481"/>
    <lineage>
        <taxon>Eukaryota</taxon>
        <taxon>Fungi</taxon>
        <taxon>Fungi incertae sedis</taxon>
        <taxon>Mucoromycota</taxon>
        <taxon>Mucoromycotina</taxon>
        <taxon>Mucoromycetes</taxon>
        <taxon>Mucorales</taxon>
        <taxon>Lichtheimiaceae</taxon>
        <taxon>Circinella</taxon>
    </lineage>
</organism>
<evidence type="ECO:0000313" key="1">
    <source>
        <dbReference type="EMBL" id="KAG2212887.1"/>
    </source>
</evidence>
<name>A0A8H7VBQ4_9FUNG</name>